<dbReference type="EMBL" id="AMLP01000129">
    <property type="protein sequence ID" value="ELS54716.1"/>
    <property type="molecule type" value="Genomic_DNA"/>
</dbReference>
<proteinExistence type="predicted"/>
<dbReference type="PATRIC" id="fig|1160705.3.peg.4288"/>
<feature type="region of interest" description="Disordered" evidence="1">
    <location>
        <begin position="1"/>
        <end position="32"/>
    </location>
</feature>
<organism evidence="2 3">
    <name type="scientific">Streptomyces viridochromogenes Tue57</name>
    <dbReference type="NCBI Taxonomy" id="1160705"/>
    <lineage>
        <taxon>Bacteria</taxon>
        <taxon>Bacillati</taxon>
        <taxon>Actinomycetota</taxon>
        <taxon>Actinomycetes</taxon>
        <taxon>Kitasatosporales</taxon>
        <taxon>Streptomycetaceae</taxon>
        <taxon>Streptomyces</taxon>
    </lineage>
</organism>
<evidence type="ECO:0000313" key="3">
    <source>
        <dbReference type="Proteomes" id="UP000011205"/>
    </source>
</evidence>
<sequence>MPYDSDGMKPSLAMSAAHPITGDELVDGPDGP</sequence>
<gene>
    <name evidence="2" type="ORF">STVIR_4334</name>
</gene>
<evidence type="ECO:0000256" key="1">
    <source>
        <dbReference type="SAM" id="MobiDB-lite"/>
    </source>
</evidence>
<dbReference type="Proteomes" id="UP000011205">
    <property type="component" value="Unassembled WGS sequence"/>
</dbReference>
<name>L8PAW5_STRVR</name>
<protein>
    <submittedName>
        <fullName evidence="2">Uncharacterized protein</fullName>
    </submittedName>
</protein>
<dbReference type="AlphaFoldDB" id="L8PAW5"/>
<comment type="caution">
    <text evidence="2">The sequence shown here is derived from an EMBL/GenBank/DDBJ whole genome shotgun (WGS) entry which is preliminary data.</text>
</comment>
<reference evidence="2 3" key="1">
    <citation type="journal article" date="2013" name="Genome Announc.">
        <title>Draft Genome Sequence of Streptomyces viridochromogenes Strain Tu57, Producer of Avilamycin.</title>
        <authorList>
            <person name="Gruning B.A."/>
            <person name="Erxleben A."/>
            <person name="Hahnlein A."/>
            <person name="Gunther S."/>
        </authorList>
    </citation>
    <scope>NUCLEOTIDE SEQUENCE [LARGE SCALE GENOMIC DNA]</scope>
    <source>
        <strain evidence="2 3">Tue57</strain>
    </source>
</reference>
<evidence type="ECO:0000313" key="2">
    <source>
        <dbReference type="EMBL" id="ELS54716.1"/>
    </source>
</evidence>
<accession>L8PAW5</accession>